<evidence type="ECO:0000313" key="1">
    <source>
        <dbReference type="EMBL" id="OEL27229.1"/>
    </source>
</evidence>
<dbReference type="Proteomes" id="UP000095767">
    <property type="component" value="Unassembled WGS sequence"/>
</dbReference>
<sequence>MLQLYDYSEPLLHNLIAFEQTYPFTTGNVTAYAIFMDCLVASPEDMRLMQHSSVLVNHMNGVRDPHVSGFFNRLCHGVHIAGDRNYLAGVIADVNSLDFFN</sequence>
<dbReference type="AlphaFoldDB" id="A0A1E5VQ18"/>
<organism evidence="1 2">
    <name type="scientific">Dichanthelium oligosanthes</name>
    <dbReference type="NCBI Taxonomy" id="888268"/>
    <lineage>
        <taxon>Eukaryota</taxon>
        <taxon>Viridiplantae</taxon>
        <taxon>Streptophyta</taxon>
        <taxon>Embryophyta</taxon>
        <taxon>Tracheophyta</taxon>
        <taxon>Spermatophyta</taxon>
        <taxon>Magnoliopsida</taxon>
        <taxon>Liliopsida</taxon>
        <taxon>Poales</taxon>
        <taxon>Poaceae</taxon>
        <taxon>PACMAD clade</taxon>
        <taxon>Panicoideae</taxon>
        <taxon>Panicodae</taxon>
        <taxon>Paniceae</taxon>
        <taxon>Dichantheliinae</taxon>
        <taxon>Dichanthelium</taxon>
    </lineage>
</organism>
<name>A0A1E5VQ18_9POAL</name>
<keyword evidence="2" id="KW-1185">Reference proteome</keyword>
<evidence type="ECO:0000313" key="2">
    <source>
        <dbReference type="Proteomes" id="UP000095767"/>
    </source>
</evidence>
<dbReference type="OrthoDB" id="1936937at2759"/>
<dbReference type="PANTHER" id="PTHR31170">
    <property type="entry name" value="BNAC04G53230D PROTEIN"/>
    <property type="match status" value="1"/>
</dbReference>
<reference evidence="1 2" key="1">
    <citation type="submission" date="2016-09" db="EMBL/GenBank/DDBJ databases">
        <title>The draft genome of Dichanthelium oligosanthes: A C3 panicoid grass species.</title>
        <authorList>
            <person name="Studer A.J."/>
            <person name="Schnable J.C."/>
            <person name="Brutnell T.P."/>
        </authorList>
    </citation>
    <scope>NUCLEOTIDE SEQUENCE [LARGE SCALE GENOMIC DNA]</scope>
    <source>
        <strain evidence="2">cv. Kellogg 1175</strain>
        <tissue evidence="1">Leaf</tissue>
    </source>
</reference>
<proteinExistence type="predicted"/>
<dbReference type="InterPro" id="IPR004158">
    <property type="entry name" value="DUF247_pln"/>
</dbReference>
<gene>
    <name evidence="1" type="ORF">BAE44_0011752</name>
</gene>
<dbReference type="Pfam" id="PF03140">
    <property type="entry name" value="DUF247"/>
    <property type="match status" value="1"/>
</dbReference>
<dbReference type="PANTHER" id="PTHR31170:SF25">
    <property type="entry name" value="BNAA09G04570D PROTEIN"/>
    <property type="match status" value="1"/>
</dbReference>
<dbReference type="STRING" id="888268.A0A1E5VQ18"/>
<protein>
    <submittedName>
        <fullName evidence="1">Uncharacterized protein</fullName>
    </submittedName>
</protein>
<comment type="caution">
    <text evidence="1">The sequence shown here is derived from an EMBL/GenBank/DDBJ whole genome shotgun (WGS) entry which is preliminary data.</text>
</comment>
<dbReference type="EMBL" id="LWDX02033070">
    <property type="protein sequence ID" value="OEL27229.1"/>
    <property type="molecule type" value="Genomic_DNA"/>
</dbReference>
<accession>A0A1E5VQ18</accession>